<sequence>MSPATSPPSSVVRPGGAGGGPVAGAAGGEWHLAWTAQVYGLGTMWGVLGALCLLAAVFVDSRTRLVPRVHFTMLLALLLALAAANAVSLFYDVINHDQLLQQQERQERQHRRRQQDEQEAAAAAQGPAGDAASATRVPQLLADLTLPFLPAAFSVFFFVVLRVNHVPCGSSGVPQTPAFLVLLFLFLATTMSLEVAACAKAVAGAAGSTAWGGSGVGGGCGGGGGLRSAARGVTSTVAALLGLAYLVVYRPLRRAAAKKQAEQLRAAYTAFRRLPTPALPRVVNALLVCALLLVSLAAMATYRLMDATFINSNADWRLPPWWYMRLAEHAGSLLVGFLLLWCATRGPSRSSDERSTASRSSRGTPGALSLVSCTGRRFLFDCPSTGSEENKTSEDNTYPAVCASNHAILNYTQHTGNKLYDDSFPLANLHSGQAPINGSGDDFGSVPTMPKRTARAAGAGATKAGTLLPYNKSARRAAAAAAPGHHTLGPGGQLYDGDRDTLRRGARTTGRTRKPRHARHHQEVYSNCPQDDEYDFDQRIDLDGMADEFTVFKQYASTGSSESADNYDVPILVSAPENNKRHRRRDRGGASDGPHHGGHQHGGGRRAARQASAPAVTAPADSLSPASPSDLSDCDRLSSNRSSYDEAGPVRGGHANHHVHHNHHRGKVLLYDASEDDVTPDSAVVADITTSPRGGGSHHSPREKRVGGGKRLARRHQPVSQETPSSPELHDNVWSPQ</sequence>
<feature type="transmembrane region" description="Helical" evidence="2">
    <location>
        <begin position="178"/>
        <end position="203"/>
    </location>
</feature>
<feature type="compositionally biased region" description="Low complexity" evidence="1">
    <location>
        <begin position="609"/>
        <end position="631"/>
    </location>
</feature>
<dbReference type="RefSeq" id="XP_026293939.2">
    <property type="nucleotide sequence ID" value="XM_026438154.2"/>
</dbReference>
<dbReference type="InterPro" id="IPR052836">
    <property type="entry name" value="PRRT_domain-containing"/>
</dbReference>
<feature type="transmembrane region" description="Helical" evidence="2">
    <location>
        <begin position="282"/>
        <end position="302"/>
    </location>
</feature>
<dbReference type="OrthoDB" id="10485598at2759"/>
<evidence type="ECO:0000313" key="4">
    <source>
        <dbReference type="RefSeq" id="XP_026293939.2"/>
    </source>
</evidence>
<feature type="compositionally biased region" description="Basic residues" evidence="1">
    <location>
        <begin position="596"/>
        <end position="608"/>
    </location>
</feature>
<feature type="compositionally biased region" description="Basic residues" evidence="1">
    <location>
        <begin position="654"/>
        <end position="663"/>
    </location>
</feature>
<feature type="region of interest" description="Disordered" evidence="1">
    <location>
        <begin position="481"/>
        <end position="533"/>
    </location>
</feature>
<accession>A0A6J1TKA1</accession>
<proteinExistence type="predicted"/>
<dbReference type="AlphaFoldDB" id="A0A6J1TKA1"/>
<evidence type="ECO:0000313" key="3">
    <source>
        <dbReference type="Proteomes" id="UP000504606"/>
    </source>
</evidence>
<dbReference type="Proteomes" id="UP000504606">
    <property type="component" value="Unplaced"/>
</dbReference>
<feature type="region of interest" description="Disordered" evidence="1">
    <location>
        <begin position="104"/>
        <end position="131"/>
    </location>
</feature>
<name>A0A6J1TKA1_FRAOC</name>
<dbReference type="GeneID" id="113218018"/>
<feature type="transmembrane region" description="Helical" evidence="2">
    <location>
        <begin position="148"/>
        <end position="166"/>
    </location>
</feature>
<organism evidence="3 4">
    <name type="scientific">Frankliniella occidentalis</name>
    <name type="common">Western flower thrips</name>
    <name type="synonym">Euthrips occidentalis</name>
    <dbReference type="NCBI Taxonomy" id="133901"/>
    <lineage>
        <taxon>Eukaryota</taxon>
        <taxon>Metazoa</taxon>
        <taxon>Ecdysozoa</taxon>
        <taxon>Arthropoda</taxon>
        <taxon>Hexapoda</taxon>
        <taxon>Insecta</taxon>
        <taxon>Pterygota</taxon>
        <taxon>Neoptera</taxon>
        <taxon>Paraneoptera</taxon>
        <taxon>Thysanoptera</taxon>
        <taxon>Terebrantia</taxon>
        <taxon>Thripoidea</taxon>
        <taxon>Thripidae</taxon>
        <taxon>Frankliniella</taxon>
    </lineage>
</organism>
<evidence type="ECO:0000256" key="2">
    <source>
        <dbReference type="SAM" id="Phobius"/>
    </source>
</evidence>
<dbReference type="KEGG" id="foc:113218018"/>
<feature type="compositionally biased region" description="Basic residues" evidence="1">
    <location>
        <begin position="504"/>
        <end position="520"/>
    </location>
</feature>
<feature type="transmembrane region" description="Helical" evidence="2">
    <location>
        <begin position="71"/>
        <end position="91"/>
    </location>
</feature>
<evidence type="ECO:0000256" key="1">
    <source>
        <dbReference type="SAM" id="MobiDB-lite"/>
    </source>
</evidence>
<protein>
    <submittedName>
        <fullName evidence="4">Uncharacterized protein LOC113218018</fullName>
    </submittedName>
</protein>
<feature type="compositionally biased region" description="Basic residues" evidence="1">
    <location>
        <begin position="699"/>
        <end position="717"/>
    </location>
</feature>
<keyword evidence="2" id="KW-1133">Transmembrane helix</keyword>
<keyword evidence="3" id="KW-1185">Reference proteome</keyword>
<feature type="region of interest" description="Disordered" evidence="1">
    <location>
        <begin position="347"/>
        <end position="368"/>
    </location>
</feature>
<keyword evidence="2" id="KW-0812">Transmembrane</keyword>
<gene>
    <name evidence="4" type="primary">LOC113218018</name>
</gene>
<feature type="transmembrane region" description="Helical" evidence="2">
    <location>
        <begin position="38"/>
        <end position="59"/>
    </location>
</feature>
<feature type="region of interest" description="Disordered" evidence="1">
    <location>
        <begin position="558"/>
        <end position="663"/>
    </location>
</feature>
<reference evidence="4" key="1">
    <citation type="submission" date="2025-08" db="UniProtKB">
        <authorList>
            <consortium name="RefSeq"/>
        </authorList>
    </citation>
    <scope>IDENTIFICATION</scope>
    <source>
        <tissue evidence="4">Whole organism</tissue>
    </source>
</reference>
<keyword evidence="2" id="KW-0472">Membrane</keyword>
<dbReference type="PANTHER" id="PTHR35578">
    <property type="entry name" value="PROLINE-RICH TRANSMEMBRANE PROTEIN 4-RELATED"/>
    <property type="match status" value="1"/>
</dbReference>
<feature type="region of interest" description="Disordered" evidence="1">
    <location>
        <begin position="687"/>
        <end position="737"/>
    </location>
</feature>
<dbReference type="PANTHER" id="PTHR35578:SF6">
    <property type="entry name" value="PROLINE-RICH TRANSMEMBRANE PROTEIN 4"/>
    <property type="match status" value="1"/>
</dbReference>
<feature type="transmembrane region" description="Helical" evidence="2">
    <location>
        <begin position="229"/>
        <end position="249"/>
    </location>
</feature>